<gene>
    <name evidence="2" type="ORF">CEXT_318621</name>
</gene>
<name>A0AAV4TX83_CAEEX</name>
<protein>
    <submittedName>
        <fullName evidence="2">Uncharacterized protein</fullName>
    </submittedName>
</protein>
<dbReference type="EMBL" id="BPLR01011842">
    <property type="protein sequence ID" value="GIY49482.1"/>
    <property type="molecule type" value="Genomic_DNA"/>
</dbReference>
<proteinExistence type="predicted"/>
<evidence type="ECO:0000313" key="2">
    <source>
        <dbReference type="EMBL" id="GIY49482.1"/>
    </source>
</evidence>
<dbReference type="Proteomes" id="UP001054945">
    <property type="component" value="Unassembled WGS sequence"/>
</dbReference>
<keyword evidence="3" id="KW-1185">Reference proteome</keyword>
<feature type="region of interest" description="Disordered" evidence="1">
    <location>
        <begin position="14"/>
        <end position="64"/>
    </location>
</feature>
<evidence type="ECO:0000256" key="1">
    <source>
        <dbReference type="SAM" id="MobiDB-lite"/>
    </source>
</evidence>
<evidence type="ECO:0000313" key="3">
    <source>
        <dbReference type="Proteomes" id="UP001054945"/>
    </source>
</evidence>
<dbReference type="AlphaFoldDB" id="A0AAV4TX83"/>
<comment type="caution">
    <text evidence="2">The sequence shown here is derived from an EMBL/GenBank/DDBJ whole genome shotgun (WGS) entry which is preliminary data.</text>
</comment>
<accession>A0AAV4TX83</accession>
<sequence length="113" mass="12582">MANAIFVLPPMEQSFPYRRHTKKGSATPPLPEAQKITHGRRKQIKNQPREPYGANDISPKSPLGKEKRLIHARLARSAHICVSEVGADNTFRGALYHRGLTNSPCKTARSLGR</sequence>
<reference evidence="2 3" key="1">
    <citation type="submission" date="2021-06" db="EMBL/GenBank/DDBJ databases">
        <title>Caerostris extrusa draft genome.</title>
        <authorList>
            <person name="Kono N."/>
            <person name="Arakawa K."/>
        </authorList>
    </citation>
    <scope>NUCLEOTIDE SEQUENCE [LARGE SCALE GENOMIC DNA]</scope>
</reference>
<organism evidence="2 3">
    <name type="scientific">Caerostris extrusa</name>
    <name type="common">Bark spider</name>
    <name type="synonym">Caerostris bankana</name>
    <dbReference type="NCBI Taxonomy" id="172846"/>
    <lineage>
        <taxon>Eukaryota</taxon>
        <taxon>Metazoa</taxon>
        <taxon>Ecdysozoa</taxon>
        <taxon>Arthropoda</taxon>
        <taxon>Chelicerata</taxon>
        <taxon>Arachnida</taxon>
        <taxon>Araneae</taxon>
        <taxon>Araneomorphae</taxon>
        <taxon>Entelegynae</taxon>
        <taxon>Araneoidea</taxon>
        <taxon>Araneidae</taxon>
        <taxon>Caerostris</taxon>
    </lineage>
</organism>